<sequence>MADKTAQTIFIDADPGTVMKVIADIGAYPDWVSEYKEAEVLETDADGYPKVARLRLDAAVLTDTMTLAYDWSADRRTVRWSLISSSLLKALDGEYRLLPKGSGTEVVYELSVDLMIPMIGLLKRKAERRLTDTALKDLKKRAEAE</sequence>
<evidence type="ECO:0000313" key="3">
    <source>
        <dbReference type="Proteomes" id="UP001519535"/>
    </source>
</evidence>
<name>A0ABS5RFA1_9MYCO</name>
<dbReference type="InterPro" id="IPR023393">
    <property type="entry name" value="START-like_dom_sf"/>
</dbReference>
<dbReference type="EMBL" id="JAHCLR010000006">
    <property type="protein sequence ID" value="MBS9532966.1"/>
    <property type="molecule type" value="Genomic_DNA"/>
</dbReference>
<protein>
    <submittedName>
        <fullName evidence="2">SRPBCC family protein</fullName>
    </submittedName>
</protein>
<dbReference type="Pfam" id="PF03364">
    <property type="entry name" value="Polyketide_cyc"/>
    <property type="match status" value="1"/>
</dbReference>
<dbReference type="RefSeq" id="WP_214091854.1">
    <property type="nucleotide sequence ID" value="NZ_JAHCLR010000006.1"/>
</dbReference>
<feature type="domain" description="Coenzyme Q-binding protein COQ10 START" evidence="1">
    <location>
        <begin position="11"/>
        <end position="139"/>
    </location>
</feature>
<dbReference type="InterPro" id="IPR005031">
    <property type="entry name" value="COQ10_START"/>
</dbReference>
<dbReference type="Proteomes" id="UP001519535">
    <property type="component" value="Unassembled WGS sequence"/>
</dbReference>
<evidence type="ECO:0000313" key="2">
    <source>
        <dbReference type="EMBL" id="MBS9532966.1"/>
    </source>
</evidence>
<keyword evidence="3" id="KW-1185">Reference proteome</keyword>
<organism evidence="2 3">
    <name type="scientific">Mycolicibacter acidiphilus</name>
    <dbReference type="NCBI Taxonomy" id="2835306"/>
    <lineage>
        <taxon>Bacteria</taxon>
        <taxon>Bacillati</taxon>
        <taxon>Actinomycetota</taxon>
        <taxon>Actinomycetes</taxon>
        <taxon>Mycobacteriales</taxon>
        <taxon>Mycobacteriaceae</taxon>
        <taxon>Mycolicibacter</taxon>
    </lineage>
</organism>
<evidence type="ECO:0000259" key="1">
    <source>
        <dbReference type="Pfam" id="PF03364"/>
    </source>
</evidence>
<dbReference type="SUPFAM" id="SSF55961">
    <property type="entry name" value="Bet v1-like"/>
    <property type="match status" value="1"/>
</dbReference>
<accession>A0ABS5RFA1</accession>
<dbReference type="PANTHER" id="PTHR39683:SF4">
    <property type="entry name" value="COENZYME Q-BINDING PROTEIN COQ10 START DOMAIN-CONTAINING PROTEIN"/>
    <property type="match status" value="1"/>
</dbReference>
<reference evidence="2 3" key="1">
    <citation type="submission" date="2021-05" db="EMBL/GenBank/DDBJ databases">
        <title>Mycobacterium acidophilum sp. nov., an extremely acid-tolerant member of the genus Mycobacterium.</title>
        <authorList>
            <person name="Xia J."/>
        </authorList>
    </citation>
    <scope>NUCLEOTIDE SEQUENCE [LARGE SCALE GENOMIC DNA]</scope>
    <source>
        <strain evidence="2 3">M1</strain>
    </source>
</reference>
<dbReference type="Gene3D" id="3.30.530.20">
    <property type="match status" value="1"/>
</dbReference>
<comment type="caution">
    <text evidence="2">The sequence shown here is derived from an EMBL/GenBank/DDBJ whole genome shotgun (WGS) entry which is preliminary data.</text>
</comment>
<gene>
    <name evidence="2" type="ORF">KIH27_05105</name>
</gene>
<dbReference type="CDD" id="cd07819">
    <property type="entry name" value="SRPBCC_2"/>
    <property type="match status" value="1"/>
</dbReference>
<dbReference type="PANTHER" id="PTHR39683">
    <property type="entry name" value="CONSERVED PROTEIN TB16.3"/>
    <property type="match status" value="1"/>
</dbReference>
<proteinExistence type="predicted"/>